<dbReference type="RefSeq" id="WP_099986938.1">
    <property type="nucleotide sequence ID" value="NZ_CP024700.1"/>
</dbReference>
<dbReference type="EMBL" id="CP024700">
    <property type="protein sequence ID" value="ATV61091.1"/>
    <property type="molecule type" value="Genomic_DNA"/>
</dbReference>
<evidence type="ECO:0000313" key="2">
    <source>
        <dbReference type="EMBL" id="ATV61091.1"/>
    </source>
</evidence>
<feature type="transmembrane region" description="Helical" evidence="1">
    <location>
        <begin position="20"/>
        <end position="40"/>
    </location>
</feature>
<accession>A0AAD0AL74</accession>
<sequence>MDSNKKIAHLQMLQNVIDRFSSNSFTLKGLCFTLIIGMLSFYKESLLWSVILSINLTFWFLDSYYLKQERYYRAIYNAVCLFREEEIDFFMGSKEENNKYPYKKDLLFKVMFSVSMLPYIIIFIVGVIYFMCILMD</sequence>
<keyword evidence="3" id="KW-1185">Reference proteome</keyword>
<evidence type="ECO:0000313" key="3">
    <source>
        <dbReference type="Proteomes" id="UP000228552"/>
    </source>
</evidence>
<gene>
    <name evidence="2" type="ORF">CTM74_04150</name>
</gene>
<reference evidence="2 3" key="1">
    <citation type="submission" date="2017-11" db="EMBL/GenBank/DDBJ databases">
        <title>Genome sequencing of Fusobacterium periodonticum KCOM 1263.</title>
        <authorList>
            <person name="Kook J.-K."/>
            <person name="Park S.-N."/>
            <person name="Lim Y.K."/>
        </authorList>
    </citation>
    <scope>NUCLEOTIDE SEQUENCE [LARGE SCALE GENOMIC DNA]</scope>
    <source>
        <strain evidence="2 3">KCOM 1263</strain>
    </source>
</reference>
<keyword evidence="1" id="KW-1133">Transmembrane helix</keyword>
<dbReference type="Proteomes" id="UP000228552">
    <property type="component" value="Chromosome"/>
</dbReference>
<protein>
    <submittedName>
        <fullName evidence="2">Uncharacterized protein</fullName>
    </submittedName>
</protein>
<name>A0AAD0AL74_9FUSO</name>
<proteinExistence type="predicted"/>
<feature type="transmembrane region" description="Helical" evidence="1">
    <location>
        <begin position="106"/>
        <end position="131"/>
    </location>
</feature>
<dbReference type="AlphaFoldDB" id="A0AAD0AL74"/>
<keyword evidence="1" id="KW-0812">Transmembrane</keyword>
<feature type="transmembrane region" description="Helical" evidence="1">
    <location>
        <begin position="46"/>
        <end position="66"/>
    </location>
</feature>
<organism evidence="2 3">
    <name type="scientific">Fusobacterium pseudoperiodonticum</name>
    <dbReference type="NCBI Taxonomy" id="2663009"/>
    <lineage>
        <taxon>Bacteria</taxon>
        <taxon>Fusobacteriati</taxon>
        <taxon>Fusobacteriota</taxon>
        <taxon>Fusobacteriia</taxon>
        <taxon>Fusobacteriales</taxon>
        <taxon>Fusobacteriaceae</taxon>
        <taxon>Fusobacterium</taxon>
    </lineage>
</organism>
<keyword evidence="1" id="KW-0472">Membrane</keyword>
<evidence type="ECO:0000256" key="1">
    <source>
        <dbReference type="SAM" id="Phobius"/>
    </source>
</evidence>